<evidence type="ECO:0000256" key="3">
    <source>
        <dbReference type="ARBA" id="ARBA00023015"/>
    </source>
</evidence>
<feature type="region of interest" description="Disordered" evidence="8">
    <location>
        <begin position="233"/>
        <end position="280"/>
    </location>
</feature>
<dbReference type="CDD" id="cd00146">
    <property type="entry name" value="PKD"/>
    <property type="match status" value="1"/>
</dbReference>
<evidence type="ECO:0000256" key="1">
    <source>
        <dbReference type="ARBA" id="ARBA00004123"/>
    </source>
</evidence>
<dbReference type="GO" id="GO:0006355">
    <property type="term" value="P:regulation of DNA-templated transcription"/>
    <property type="evidence" value="ECO:0007669"/>
    <property type="project" value="TreeGrafter"/>
</dbReference>
<dbReference type="PROSITE" id="PS50093">
    <property type="entry name" value="PKD"/>
    <property type="match status" value="1"/>
</dbReference>
<evidence type="ECO:0000256" key="6">
    <source>
        <dbReference type="ARBA" id="ARBA00023163"/>
    </source>
</evidence>
<keyword evidence="5" id="KW-0010">Activator</keyword>
<comment type="similarity">
    <text evidence="2">Belongs to the bZIP family. ATF subfamily.</text>
</comment>
<name>K1RTY2_MAGGI</name>
<dbReference type="AlphaFoldDB" id="K1RTY2"/>
<evidence type="ECO:0000256" key="8">
    <source>
        <dbReference type="SAM" id="MobiDB-lite"/>
    </source>
</evidence>
<dbReference type="PANTHER" id="PTHR21051:SF4">
    <property type="entry name" value="CAMP-RESPONSIVE ELEMENT-BINDING PROTEIN-LIKE 2"/>
    <property type="match status" value="1"/>
</dbReference>
<protein>
    <submittedName>
        <fullName evidence="9">cAMP-responsive element-binding protein-like 2</fullName>
    </submittedName>
</protein>
<feature type="compositionally biased region" description="Acidic residues" evidence="8">
    <location>
        <begin position="233"/>
        <end position="245"/>
    </location>
</feature>
<dbReference type="HOGENOM" id="CLU_317179_0_0_1"/>
<dbReference type="Gene3D" id="2.60.40.10">
    <property type="entry name" value="Immunoglobulins"/>
    <property type="match status" value="1"/>
</dbReference>
<comment type="subcellular location">
    <subcellularLocation>
        <location evidence="1">Nucleus</location>
    </subcellularLocation>
</comment>
<keyword evidence="7" id="KW-0539">Nucleus</keyword>
<accession>K1RTY2</accession>
<dbReference type="SMART" id="SM00321">
    <property type="entry name" value="WSC"/>
    <property type="match status" value="1"/>
</dbReference>
<dbReference type="InterPro" id="IPR000601">
    <property type="entry name" value="PKD_dom"/>
</dbReference>
<sequence length="919" mass="100620">MYVDGLQSYLDPKHRTLLKVGMQVEHTQMKKTLVEGSQRNLRRGKVQRKVTAEDHKRLQKTRESARECRLRRKLRYQYLDDLIQARERAILKLREELETYKEYCHEIDQGNIPVGFMKELKPSNNSVDAQHLPSGSGSSEKSTASPSSSSNGSPTDGGTDKDSSSFRDTQSPKGNDLTDNSSDSTQSKCSSSTSDIAGGECSSSSVTQGNKRKRKTSSRKSLLAKMLSFEDELSTDESCADEGEASTESITLKSPDNVTESSPLSKTGSEEFLASNADVEEGSNEELWEKCLMSALSLFEDYGDIVSIVNDSLYEFLAEQIFQVLFLLFIFPYKTDTAYSACYPETPTTRQLAVNPGNYVTTSLTTSHCEDACLRLGYSLAGLTAGKACFCGNTMTEAMASEAACVQTCAGDGEKCGTDGEPPYDSVYTTATTTVALNGFKIFPGDMLLESFVSQTLYFNLTTGDIQSITAVTSDKGPDLGPVTTLSVPIVPRKSRLLKVKATVTDTGSKTLEAIQTFKVQARIRLIKMECTNYVVSNVRFDCFLRIGVGSPITVTVDMDDGTTFPLPVPECKEFTKGKASGPVSPVSHPGSNLYMLTDTVVRTNATLMGLDYTATSTGNIIVQIYRPSCGPDVTQTFCHKSYSCISVNESCYNQPRGSYWMTKCGPGTIYSLAVAKCVNMATGVVVEKPPATDWSQLPIQSFSLVHEFLFSIAETGRHFYTVPDADLFIMDPGDVIAIKEDGGQFELLDVSDNYKEFYWSVGGDWSNRETLGYTISGPGVSTLSARHAVEAYFAMPVGATLRHTYGSVMENYKNITITASNEITQPPLSYVHQVELMVTISGVIIEAPFVGATNDSIELNVPPHPGTKVMYTWRFGTGDVMHSTDRVANYTWTEAGVYTITLTAENKVSHVQVTMIKM</sequence>
<evidence type="ECO:0000313" key="9">
    <source>
        <dbReference type="EMBL" id="EKC38051.1"/>
    </source>
</evidence>
<feature type="region of interest" description="Disordered" evidence="8">
    <location>
        <begin position="124"/>
        <end position="221"/>
    </location>
</feature>
<dbReference type="PROSITE" id="PS51212">
    <property type="entry name" value="WSC"/>
    <property type="match status" value="1"/>
</dbReference>
<dbReference type="EMBL" id="JH817581">
    <property type="protein sequence ID" value="EKC38051.1"/>
    <property type="molecule type" value="Genomic_DNA"/>
</dbReference>
<dbReference type="GO" id="GO:0003677">
    <property type="term" value="F:DNA binding"/>
    <property type="evidence" value="ECO:0007669"/>
    <property type="project" value="UniProtKB-KW"/>
</dbReference>
<feature type="compositionally biased region" description="Low complexity" evidence="8">
    <location>
        <begin position="133"/>
        <end position="157"/>
    </location>
</feature>
<dbReference type="CDD" id="cd14709">
    <property type="entry name" value="bZIP_CREBL2"/>
    <property type="match status" value="1"/>
</dbReference>
<evidence type="ECO:0000256" key="4">
    <source>
        <dbReference type="ARBA" id="ARBA00023125"/>
    </source>
</evidence>
<dbReference type="PANTHER" id="PTHR21051">
    <property type="entry name" value="CAMP-RESPONSIVE ELEMENT-BINDING PROTEIN-LIKE 2"/>
    <property type="match status" value="1"/>
</dbReference>
<dbReference type="Pfam" id="PF01822">
    <property type="entry name" value="WSC"/>
    <property type="match status" value="1"/>
</dbReference>
<dbReference type="GO" id="GO:0005634">
    <property type="term" value="C:nucleus"/>
    <property type="evidence" value="ECO:0007669"/>
    <property type="project" value="UniProtKB-SubCell"/>
</dbReference>
<dbReference type="Pfam" id="PF00801">
    <property type="entry name" value="PKD"/>
    <property type="match status" value="1"/>
</dbReference>
<dbReference type="InterPro" id="IPR035986">
    <property type="entry name" value="PKD_dom_sf"/>
</dbReference>
<evidence type="ECO:0000256" key="2">
    <source>
        <dbReference type="ARBA" id="ARBA00009050"/>
    </source>
</evidence>
<reference evidence="9" key="1">
    <citation type="journal article" date="2012" name="Nature">
        <title>The oyster genome reveals stress adaptation and complexity of shell formation.</title>
        <authorList>
            <person name="Zhang G."/>
            <person name="Fang X."/>
            <person name="Guo X."/>
            <person name="Li L."/>
            <person name="Luo R."/>
            <person name="Xu F."/>
            <person name="Yang P."/>
            <person name="Zhang L."/>
            <person name="Wang X."/>
            <person name="Qi H."/>
            <person name="Xiong Z."/>
            <person name="Que H."/>
            <person name="Xie Y."/>
            <person name="Holland P.W."/>
            <person name="Paps J."/>
            <person name="Zhu Y."/>
            <person name="Wu F."/>
            <person name="Chen Y."/>
            <person name="Wang J."/>
            <person name="Peng C."/>
            <person name="Meng J."/>
            <person name="Yang L."/>
            <person name="Liu J."/>
            <person name="Wen B."/>
            <person name="Zhang N."/>
            <person name="Huang Z."/>
            <person name="Zhu Q."/>
            <person name="Feng Y."/>
            <person name="Mount A."/>
            <person name="Hedgecock D."/>
            <person name="Xu Z."/>
            <person name="Liu Y."/>
            <person name="Domazet-Loso T."/>
            <person name="Du Y."/>
            <person name="Sun X."/>
            <person name="Zhang S."/>
            <person name="Liu B."/>
            <person name="Cheng P."/>
            <person name="Jiang X."/>
            <person name="Li J."/>
            <person name="Fan D."/>
            <person name="Wang W."/>
            <person name="Fu W."/>
            <person name="Wang T."/>
            <person name="Wang B."/>
            <person name="Zhang J."/>
            <person name="Peng Z."/>
            <person name="Li Y."/>
            <person name="Li N."/>
            <person name="Wang J."/>
            <person name="Chen M."/>
            <person name="He Y."/>
            <person name="Tan F."/>
            <person name="Song X."/>
            <person name="Zheng Q."/>
            <person name="Huang R."/>
            <person name="Yang H."/>
            <person name="Du X."/>
            <person name="Chen L."/>
            <person name="Yang M."/>
            <person name="Gaffney P.M."/>
            <person name="Wang S."/>
            <person name="Luo L."/>
            <person name="She Z."/>
            <person name="Ming Y."/>
            <person name="Huang W."/>
            <person name="Zhang S."/>
            <person name="Huang B."/>
            <person name="Zhang Y."/>
            <person name="Qu T."/>
            <person name="Ni P."/>
            <person name="Miao G."/>
            <person name="Wang J."/>
            <person name="Wang Q."/>
            <person name="Steinberg C.E."/>
            <person name="Wang H."/>
            <person name="Li N."/>
            <person name="Qian L."/>
            <person name="Zhang G."/>
            <person name="Li Y."/>
            <person name="Yang H."/>
            <person name="Liu X."/>
            <person name="Wang J."/>
            <person name="Yin Y."/>
            <person name="Wang J."/>
        </authorList>
    </citation>
    <scope>NUCLEOTIDE SEQUENCE [LARGE SCALE GENOMIC DNA]</scope>
    <source>
        <strain evidence="9">05x7-T-G4-1.051#20</strain>
    </source>
</reference>
<feature type="compositionally biased region" description="Low complexity" evidence="8">
    <location>
        <begin position="181"/>
        <end position="195"/>
    </location>
</feature>
<gene>
    <name evidence="9" type="ORF">CGI_10022722</name>
</gene>
<dbReference type="InterPro" id="IPR013783">
    <property type="entry name" value="Ig-like_fold"/>
</dbReference>
<evidence type="ECO:0000256" key="7">
    <source>
        <dbReference type="ARBA" id="ARBA00023242"/>
    </source>
</evidence>
<evidence type="ECO:0000256" key="5">
    <source>
        <dbReference type="ARBA" id="ARBA00023159"/>
    </source>
</evidence>
<keyword evidence="4" id="KW-0238">DNA-binding</keyword>
<feature type="compositionally biased region" description="Polar residues" evidence="8">
    <location>
        <begin position="166"/>
        <end position="180"/>
    </location>
</feature>
<dbReference type="SUPFAM" id="SSF49299">
    <property type="entry name" value="PKD domain"/>
    <property type="match status" value="1"/>
</dbReference>
<feature type="compositionally biased region" description="Polar residues" evidence="8">
    <location>
        <begin position="246"/>
        <end position="267"/>
    </location>
</feature>
<proteinExistence type="inferred from homology"/>
<organism evidence="9">
    <name type="scientific">Magallana gigas</name>
    <name type="common">Pacific oyster</name>
    <name type="synonym">Crassostrea gigas</name>
    <dbReference type="NCBI Taxonomy" id="29159"/>
    <lineage>
        <taxon>Eukaryota</taxon>
        <taxon>Metazoa</taxon>
        <taxon>Spiralia</taxon>
        <taxon>Lophotrochozoa</taxon>
        <taxon>Mollusca</taxon>
        <taxon>Bivalvia</taxon>
        <taxon>Autobranchia</taxon>
        <taxon>Pteriomorphia</taxon>
        <taxon>Ostreida</taxon>
        <taxon>Ostreoidea</taxon>
        <taxon>Ostreidae</taxon>
        <taxon>Magallana</taxon>
    </lineage>
</organism>
<dbReference type="InterPro" id="IPR002889">
    <property type="entry name" value="WSC_carb-bd"/>
</dbReference>
<keyword evidence="6" id="KW-0804">Transcription</keyword>
<dbReference type="InterPro" id="IPR039250">
    <property type="entry name" value="CREBL2/REPTOR-BP"/>
</dbReference>
<keyword evidence="3" id="KW-0805">Transcription regulation</keyword>
<dbReference type="InParanoid" id="K1RTY2"/>